<dbReference type="PANTHER" id="PTHR11455:SF9">
    <property type="entry name" value="CRYPTOCHROME CIRCADIAN CLOCK 5 ISOFORM X1"/>
    <property type="match status" value="1"/>
</dbReference>
<evidence type="ECO:0000256" key="4">
    <source>
        <dbReference type="ARBA" id="ARBA00022827"/>
    </source>
</evidence>
<name>A0ABT4VNG4_9HYPH</name>
<reference evidence="8" key="1">
    <citation type="submission" date="2022-11" db="EMBL/GenBank/DDBJ databases">
        <title>Hoeflea poritis sp. nov., isolated from scleractinian coral Porites lutea.</title>
        <authorList>
            <person name="Zhang G."/>
            <person name="Wei Q."/>
            <person name="Cai L."/>
        </authorList>
    </citation>
    <scope>NUCLEOTIDE SEQUENCE</scope>
    <source>
        <strain evidence="8">E7-10</strain>
    </source>
</reference>
<dbReference type="PROSITE" id="PS51645">
    <property type="entry name" value="PHR_CRY_ALPHA_BETA"/>
    <property type="match status" value="1"/>
</dbReference>
<dbReference type="InterPro" id="IPR036134">
    <property type="entry name" value="Crypto/Photolyase_FAD-like_sf"/>
</dbReference>
<dbReference type="InterPro" id="IPR014729">
    <property type="entry name" value="Rossmann-like_a/b/a_fold"/>
</dbReference>
<comment type="similarity">
    <text evidence="6">Belongs to the DNA photolyase family.</text>
</comment>
<dbReference type="PROSITE" id="PS00394">
    <property type="entry name" value="DNA_PHOTOLYASES_1_1"/>
    <property type="match status" value="1"/>
</dbReference>
<evidence type="ECO:0000259" key="7">
    <source>
        <dbReference type="PROSITE" id="PS51645"/>
    </source>
</evidence>
<protein>
    <submittedName>
        <fullName evidence="8">Deoxyribodipyrimidine photo-lyase</fullName>
    </submittedName>
</protein>
<dbReference type="Pfam" id="PF00875">
    <property type="entry name" value="DNA_photolyase"/>
    <property type="match status" value="1"/>
</dbReference>
<dbReference type="InterPro" id="IPR006050">
    <property type="entry name" value="DNA_photolyase_N"/>
</dbReference>
<dbReference type="RefSeq" id="WP_271089966.1">
    <property type="nucleotide sequence ID" value="NZ_JAPJZH010000007.1"/>
</dbReference>
<dbReference type="Gene3D" id="1.10.579.10">
    <property type="entry name" value="DNA Cyclobutane Dipyrimidine Photolyase, subunit A, domain 3"/>
    <property type="match status" value="1"/>
</dbReference>
<keyword evidence="5 6" id="KW-0157">Chromophore</keyword>
<dbReference type="InterPro" id="IPR005101">
    <property type="entry name" value="Cryptochr/Photolyase_FAD-bd"/>
</dbReference>
<gene>
    <name evidence="8" type="ORF">OOZ53_12790</name>
</gene>
<evidence type="ECO:0000313" key="9">
    <source>
        <dbReference type="Proteomes" id="UP001148313"/>
    </source>
</evidence>
<comment type="cofactor">
    <cofactor evidence="2">
        <name>FAD</name>
        <dbReference type="ChEBI" id="CHEBI:57692"/>
    </cofactor>
</comment>
<dbReference type="Gene3D" id="3.40.50.620">
    <property type="entry name" value="HUPs"/>
    <property type="match status" value="1"/>
</dbReference>
<sequence length="474" mass="53846">MDKASDIAIVWFRQDLRLNDNPALIRAAETGRILPVYILDDETAGPHRMGGASRWWLHHSLASLDKALGGGLQFFRGPADEVIDRLVERHAVSGVYWNRCYEPWRIQRDSAIKKVLTEKGVPVHSENGSLLWEPWQVLKGDGTPYRVFTPFFRKGCLQAAPPRRPLGAPPAFETVADAHSLTLEGLDLLPQIRWDRKLSPHWAAGEEGARERLRRFLDEGLDGYKEGRDFPARSNVSRLSPYLHFGEISPNQVWHSASAGPDNPDRDHFRSELGWREFSYSLLYHFPDLPDTNLQPSFSAFPWIEDIDALKAWQRGVTGIPIVDAGMRELWETGYMHNRVRMIVGSFLVKNLLQHWHSGERWFYDCLVDADLANNSAGWQWIAGCGADAAPYFRIFNPVTQGQKFDPGGAYTRRFVPELAALPDKFLFSPWEAPQPVLHEAGIRLGKDYPAPIVDLKTSRERALTAFQSMKARD</sequence>
<keyword evidence="3 6" id="KW-0285">Flavoprotein</keyword>
<feature type="domain" description="Photolyase/cryptochrome alpha/beta" evidence="7">
    <location>
        <begin position="6"/>
        <end position="131"/>
    </location>
</feature>
<comment type="caution">
    <text evidence="8">The sequence shown here is derived from an EMBL/GenBank/DDBJ whole genome shotgun (WGS) entry which is preliminary data.</text>
</comment>
<evidence type="ECO:0000256" key="6">
    <source>
        <dbReference type="RuleBase" id="RU004182"/>
    </source>
</evidence>
<dbReference type="InterPro" id="IPR002081">
    <property type="entry name" value="Cryptochrome/DNA_photolyase_1"/>
</dbReference>
<comment type="cofactor">
    <cofactor evidence="1">
        <name>(6R)-5,10-methylene-5,6,7,8-tetrahydrofolate</name>
        <dbReference type="ChEBI" id="CHEBI:15636"/>
    </cofactor>
</comment>
<dbReference type="Pfam" id="PF03441">
    <property type="entry name" value="FAD_binding_7"/>
    <property type="match status" value="1"/>
</dbReference>
<dbReference type="InterPro" id="IPR018394">
    <property type="entry name" value="DNA_photolyase_1_CS_C"/>
</dbReference>
<accession>A0ABT4VNG4</accession>
<dbReference type="Gene3D" id="1.25.40.80">
    <property type="match status" value="1"/>
</dbReference>
<organism evidence="8 9">
    <name type="scientific">Hoeflea poritis</name>
    <dbReference type="NCBI Taxonomy" id="2993659"/>
    <lineage>
        <taxon>Bacteria</taxon>
        <taxon>Pseudomonadati</taxon>
        <taxon>Pseudomonadota</taxon>
        <taxon>Alphaproteobacteria</taxon>
        <taxon>Hyphomicrobiales</taxon>
        <taxon>Rhizobiaceae</taxon>
        <taxon>Hoeflea</taxon>
    </lineage>
</organism>
<evidence type="ECO:0000256" key="2">
    <source>
        <dbReference type="ARBA" id="ARBA00001974"/>
    </source>
</evidence>
<keyword evidence="4 6" id="KW-0274">FAD</keyword>
<dbReference type="EMBL" id="JAPJZH010000007">
    <property type="protein sequence ID" value="MDA4846235.1"/>
    <property type="molecule type" value="Genomic_DNA"/>
</dbReference>
<dbReference type="InterPro" id="IPR036155">
    <property type="entry name" value="Crypto/Photolyase_N_sf"/>
</dbReference>
<evidence type="ECO:0000256" key="1">
    <source>
        <dbReference type="ARBA" id="ARBA00001932"/>
    </source>
</evidence>
<dbReference type="Proteomes" id="UP001148313">
    <property type="component" value="Unassembled WGS sequence"/>
</dbReference>
<dbReference type="SUPFAM" id="SSF52425">
    <property type="entry name" value="Cryptochrome/photolyase, N-terminal domain"/>
    <property type="match status" value="1"/>
</dbReference>
<dbReference type="SUPFAM" id="SSF48173">
    <property type="entry name" value="Cryptochrome/photolyase FAD-binding domain"/>
    <property type="match status" value="1"/>
</dbReference>
<dbReference type="PRINTS" id="PR00147">
    <property type="entry name" value="DNAPHOTLYASE"/>
</dbReference>
<keyword evidence="9" id="KW-1185">Reference proteome</keyword>
<evidence type="ECO:0000256" key="5">
    <source>
        <dbReference type="ARBA" id="ARBA00022991"/>
    </source>
</evidence>
<dbReference type="PANTHER" id="PTHR11455">
    <property type="entry name" value="CRYPTOCHROME"/>
    <property type="match status" value="1"/>
</dbReference>
<evidence type="ECO:0000313" key="8">
    <source>
        <dbReference type="EMBL" id="MDA4846235.1"/>
    </source>
</evidence>
<evidence type="ECO:0000256" key="3">
    <source>
        <dbReference type="ARBA" id="ARBA00022630"/>
    </source>
</evidence>
<proteinExistence type="inferred from homology"/>